<dbReference type="InterPro" id="IPR058240">
    <property type="entry name" value="rSAM_sf"/>
</dbReference>
<dbReference type="PROSITE" id="PS51918">
    <property type="entry name" value="RADICAL_SAM"/>
    <property type="match status" value="1"/>
</dbReference>
<keyword evidence="2 9" id="KW-0963">Cytoplasm</keyword>
<evidence type="ECO:0000256" key="7">
    <source>
        <dbReference type="ARBA" id="ARBA00023014"/>
    </source>
</evidence>
<dbReference type="FunFam" id="3.20.20.70:FF:000040">
    <property type="entry name" value="Lipoyl synthase"/>
    <property type="match status" value="1"/>
</dbReference>
<gene>
    <name evidence="9 11" type="primary">lipA</name>
    <name evidence="11" type="ordered locus">GAU_0751</name>
</gene>
<keyword evidence="5 9" id="KW-0479">Metal-binding</keyword>
<accession>C1A6D3</accession>
<keyword evidence="12" id="KW-1185">Reference proteome</keyword>
<evidence type="ECO:0000256" key="6">
    <source>
        <dbReference type="ARBA" id="ARBA00023004"/>
    </source>
</evidence>
<feature type="binding site" evidence="9">
    <location>
        <position position="115"/>
    </location>
    <ligand>
        <name>[4Fe-4S] cluster</name>
        <dbReference type="ChEBI" id="CHEBI:49883"/>
        <label>2</label>
        <note>4Fe-4S-S-AdoMet</note>
    </ligand>
</feature>
<comment type="subcellular location">
    <subcellularLocation>
        <location evidence="9">Cytoplasm</location>
    </subcellularLocation>
</comment>
<dbReference type="SFLD" id="SFLDF00271">
    <property type="entry name" value="lipoyl_synthase"/>
    <property type="match status" value="1"/>
</dbReference>
<dbReference type="Pfam" id="PF16881">
    <property type="entry name" value="LIAS_N"/>
    <property type="match status" value="1"/>
</dbReference>
<proteinExistence type="inferred from homology"/>
<feature type="binding site" evidence="9">
    <location>
        <position position="85"/>
    </location>
    <ligand>
        <name>[4Fe-4S] cluster</name>
        <dbReference type="ChEBI" id="CHEBI:49883"/>
        <label>1</label>
    </ligand>
</feature>
<dbReference type="GO" id="GO:0016992">
    <property type="term" value="F:lipoate synthase activity"/>
    <property type="evidence" value="ECO:0007669"/>
    <property type="project" value="UniProtKB-UniRule"/>
</dbReference>
<dbReference type="GO" id="GO:0046872">
    <property type="term" value="F:metal ion binding"/>
    <property type="evidence" value="ECO:0007669"/>
    <property type="project" value="UniProtKB-KW"/>
</dbReference>
<dbReference type="CDD" id="cd01335">
    <property type="entry name" value="Radical_SAM"/>
    <property type="match status" value="1"/>
</dbReference>
<dbReference type="InterPro" id="IPR006638">
    <property type="entry name" value="Elp3/MiaA/NifB-like_rSAM"/>
</dbReference>
<dbReference type="EC" id="2.8.1.8" evidence="9"/>
<dbReference type="UniPathway" id="UPA00538">
    <property type="reaction ID" value="UER00593"/>
</dbReference>
<dbReference type="PANTHER" id="PTHR10949">
    <property type="entry name" value="LIPOYL SYNTHASE"/>
    <property type="match status" value="1"/>
</dbReference>
<dbReference type="HOGENOM" id="CLU_033144_2_1_0"/>
<dbReference type="SUPFAM" id="SSF102114">
    <property type="entry name" value="Radical SAM enzymes"/>
    <property type="match status" value="1"/>
</dbReference>
<dbReference type="EMBL" id="AP009153">
    <property type="protein sequence ID" value="BAH37793.1"/>
    <property type="molecule type" value="Genomic_DNA"/>
</dbReference>
<evidence type="ECO:0000256" key="3">
    <source>
        <dbReference type="ARBA" id="ARBA00022679"/>
    </source>
</evidence>
<keyword evidence="4 9" id="KW-0949">S-adenosyl-L-methionine</keyword>
<evidence type="ECO:0000259" key="10">
    <source>
        <dbReference type="PROSITE" id="PS51918"/>
    </source>
</evidence>
<dbReference type="NCBIfam" id="NF009544">
    <property type="entry name" value="PRK12928.1"/>
    <property type="match status" value="1"/>
</dbReference>
<dbReference type="GO" id="GO:0009249">
    <property type="term" value="P:protein lipoylation"/>
    <property type="evidence" value="ECO:0007669"/>
    <property type="project" value="UniProtKB-UniRule"/>
</dbReference>
<dbReference type="SFLD" id="SFLDG01058">
    <property type="entry name" value="lipoyl_synthase_like"/>
    <property type="match status" value="1"/>
</dbReference>
<evidence type="ECO:0000256" key="2">
    <source>
        <dbReference type="ARBA" id="ARBA00022490"/>
    </source>
</evidence>
<evidence type="ECO:0000256" key="5">
    <source>
        <dbReference type="ARBA" id="ARBA00022723"/>
    </source>
</evidence>
<evidence type="ECO:0000313" key="11">
    <source>
        <dbReference type="EMBL" id="BAH37793.1"/>
    </source>
</evidence>
<dbReference type="InterPro" id="IPR003698">
    <property type="entry name" value="Lipoyl_synth"/>
</dbReference>
<dbReference type="PIRSF" id="PIRSF005963">
    <property type="entry name" value="Lipoyl_synth"/>
    <property type="match status" value="1"/>
</dbReference>
<organism evidence="11 12">
    <name type="scientific">Gemmatimonas aurantiaca (strain DSM 14586 / JCM 11422 / NBRC 100505 / T-27)</name>
    <dbReference type="NCBI Taxonomy" id="379066"/>
    <lineage>
        <taxon>Bacteria</taxon>
        <taxon>Pseudomonadati</taxon>
        <taxon>Gemmatimonadota</taxon>
        <taxon>Gemmatimonadia</taxon>
        <taxon>Gemmatimonadales</taxon>
        <taxon>Gemmatimonadaceae</taxon>
        <taxon>Gemmatimonas</taxon>
    </lineage>
</organism>
<evidence type="ECO:0000256" key="1">
    <source>
        <dbReference type="ARBA" id="ARBA00022485"/>
    </source>
</evidence>
<keyword evidence="7 9" id="KW-0411">Iron-sulfur</keyword>
<dbReference type="Proteomes" id="UP000002209">
    <property type="component" value="Chromosome"/>
</dbReference>
<protein>
    <recommendedName>
        <fullName evidence="9">Lipoyl synthase</fullName>
        <ecNumber evidence="9">2.8.1.8</ecNumber>
    </recommendedName>
    <alternativeName>
        <fullName evidence="9">Lip-syn</fullName>
        <shortName evidence="9">LS</shortName>
    </alternativeName>
    <alternativeName>
        <fullName evidence="9">Lipoate synthase</fullName>
    </alternativeName>
    <alternativeName>
        <fullName evidence="9">Lipoic acid synthase</fullName>
    </alternativeName>
    <alternativeName>
        <fullName evidence="9">Sulfur insertion protein LipA</fullName>
    </alternativeName>
</protein>
<comment type="function">
    <text evidence="9">Catalyzes the radical-mediated insertion of two sulfur atoms into the C-6 and C-8 positions of the octanoyl moiety bound to the lipoyl domains of lipoate-dependent enzymes, thereby converting the octanoylated domains into lipoylated derivatives.</text>
</comment>
<dbReference type="GO" id="GO:0005737">
    <property type="term" value="C:cytoplasm"/>
    <property type="evidence" value="ECO:0007669"/>
    <property type="project" value="UniProtKB-SubCell"/>
</dbReference>
<dbReference type="AlphaFoldDB" id="C1A6D3"/>
<evidence type="ECO:0000256" key="8">
    <source>
        <dbReference type="ARBA" id="ARBA00047326"/>
    </source>
</evidence>
<feature type="domain" description="Radical SAM core" evidence="10">
    <location>
        <begin position="97"/>
        <end position="313"/>
    </location>
</feature>
<keyword evidence="3 9" id="KW-0808">Transferase</keyword>
<feature type="binding site" evidence="9">
    <location>
        <position position="90"/>
    </location>
    <ligand>
        <name>[4Fe-4S] cluster</name>
        <dbReference type="ChEBI" id="CHEBI:49883"/>
        <label>1</label>
    </ligand>
</feature>
<sequence>MVTLLFPRRAPGTSFPSSRPARSDWTPRATRWQGMAEQLVQIMGRHRRDPLPERKPQWLKVKAPGGDNYIRLKHLMRELNLHSVCEEARCPNIGECWEHGTATFMILGSVCTRNCAYCAVSHGRPPAYDIEEPSRVAQAIGELNLRHAVITSVDRDDLPDFGAYIFAETIRQIRQRLPGCSVEVLVPDFQGNEDSIRAVLEARPDIYNHNTETVPRLYKKARPGGRYPRLLEIFRIAKRIAPDIPTKTGIILGLGETNEEVVEVMKDLRSVDVDILTLGQYLRPSDSHIELDRYVKPEEFRWFYEVGMQLGFRHVESGPLVRSSYHAWEQVQAASLA</sequence>
<dbReference type="SFLD" id="SFLDS00029">
    <property type="entry name" value="Radical_SAM"/>
    <property type="match status" value="1"/>
</dbReference>
<feature type="binding site" evidence="9">
    <location>
        <position position="96"/>
    </location>
    <ligand>
        <name>[4Fe-4S] cluster</name>
        <dbReference type="ChEBI" id="CHEBI:49883"/>
        <label>1</label>
    </ligand>
</feature>
<keyword evidence="1 9" id="KW-0004">4Fe-4S</keyword>
<dbReference type="PANTHER" id="PTHR10949:SF0">
    <property type="entry name" value="LIPOYL SYNTHASE, MITOCHONDRIAL"/>
    <property type="match status" value="1"/>
</dbReference>
<dbReference type="STRING" id="379066.GAU_0751"/>
<reference evidence="12" key="1">
    <citation type="submission" date="2006-03" db="EMBL/GenBank/DDBJ databases">
        <title>Complete genome sequence of Gemmatimonas aurantiaca T-27 that represents a novel phylum Gemmatimonadetes.</title>
        <authorList>
            <person name="Takasaki K."/>
            <person name="Ichikawa N."/>
            <person name="Miura H."/>
            <person name="Matsushita S."/>
            <person name="Watanabe Y."/>
            <person name="Oguchi A."/>
            <person name="Ankai A."/>
            <person name="Yashiro I."/>
            <person name="Takahashi M."/>
            <person name="Terui Y."/>
            <person name="Fukui S."/>
            <person name="Yokoyama H."/>
            <person name="Tanikawa S."/>
            <person name="Hanada S."/>
            <person name="Kamagata Y."/>
            <person name="Fujita N."/>
        </authorList>
    </citation>
    <scope>NUCLEOTIDE SEQUENCE [LARGE SCALE GENOMIC DNA]</scope>
    <source>
        <strain evidence="12">T-27 / DSM 14586 / JCM 11422 / NBRC 100505</strain>
    </source>
</reference>
<dbReference type="NCBIfam" id="NF004019">
    <property type="entry name" value="PRK05481.1"/>
    <property type="match status" value="1"/>
</dbReference>
<dbReference type="NCBIfam" id="TIGR00510">
    <property type="entry name" value="lipA"/>
    <property type="match status" value="1"/>
</dbReference>
<dbReference type="eggNOG" id="COG0320">
    <property type="taxonomic scope" value="Bacteria"/>
</dbReference>
<comment type="similarity">
    <text evidence="9">Belongs to the radical SAM superfamily. Lipoyl synthase family.</text>
</comment>
<name>C1A6D3_GEMAT</name>
<comment type="pathway">
    <text evidence="9">Protein modification; protein lipoylation via endogenous pathway; protein N(6)-(lipoyl)lysine from octanoyl-[acyl-carrier-protein]: step 2/2.</text>
</comment>
<dbReference type="Pfam" id="PF04055">
    <property type="entry name" value="Radical_SAM"/>
    <property type="match status" value="1"/>
</dbReference>
<dbReference type="SMART" id="SM00729">
    <property type="entry name" value="Elp3"/>
    <property type="match status" value="1"/>
</dbReference>
<feature type="binding site" evidence="9">
    <location>
        <position position="111"/>
    </location>
    <ligand>
        <name>[4Fe-4S] cluster</name>
        <dbReference type="ChEBI" id="CHEBI:49883"/>
        <label>2</label>
        <note>4Fe-4S-S-AdoMet</note>
    </ligand>
</feature>
<evidence type="ECO:0000313" key="12">
    <source>
        <dbReference type="Proteomes" id="UP000002209"/>
    </source>
</evidence>
<comment type="cofactor">
    <cofactor evidence="9">
        <name>[4Fe-4S] cluster</name>
        <dbReference type="ChEBI" id="CHEBI:49883"/>
    </cofactor>
    <text evidence="9">Binds 2 [4Fe-4S] clusters per subunit. One cluster is coordinated with 3 cysteines and an exchangeable S-adenosyl-L-methionine.</text>
</comment>
<keyword evidence="6 9" id="KW-0408">Iron</keyword>
<evidence type="ECO:0000256" key="9">
    <source>
        <dbReference type="HAMAP-Rule" id="MF_00206"/>
    </source>
</evidence>
<dbReference type="GO" id="GO:0051539">
    <property type="term" value="F:4 iron, 4 sulfur cluster binding"/>
    <property type="evidence" value="ECO:0007669"/>
    <property type="project" value="UniProtKB-UniRule"/>
</dbReference>
<dbReference type="Gene3D" id="3.20.20.70">
    <property type="entry name" value="Aldolase class I"/>
    <property type="match status" value="1"/>
</dbReference>
<dbReference type="KEGG" id="gau:GAU_0751"/>
<dbReference type="InterPro" id="IPR007197">
    <property type="entry name" value="rSAM"/>
</dbReference>
<feature type="binding site" evidence="9">
    <location>
        <position position="118"/>
    </location>
    <ligand>
        <name>[4Fe-4S] cluster</name>
        <dbReference type="ChEBI" id="CHEBI:49883"/>
        <label>2</label>
        <note>4Fe-4S-S-AdoMet</note>
    </ligand>
</feature>
<dbReference type="InterPro" id="IPR031691">
    <property type="entry name" value="LIAS_N"/>
</dbReference>
<dbReference type="HAMAP" id="MF_00206">
    <property type="entry name" value="Lipoyl_synth"/>
    <property type="match status" value="1"/>
</dbReference>
<feature type="binding site" evidence="9">
    <location>
        <position position="324"/>
    </location>
    <ligand>
        <name>[4Fe-4S] cluster</name>
        <dbReference type="ChEBI" id="CHEBI:49883"/>
        <label>1</label>
    </ligand>
</feature>
<comment type="catalytic activity">
    <reaction evidence="8 9">
        <text>[[Fe-S] cluster scaffold protein carrying a second [4Fe-4S](2+) cluster] + N(6)-octanoyl-L-lysyl-[protein] + 2 oxidized [2Fe-2S]-[ferredoxin] + 2 S-adenosyl-L-methionine + 4 H(+) = [[Fe-S] cluster scaffold protein] + N(6)-[(R)-dihydrolipoyl]-L-lysyl-[protein] + 4 Fe(3+) + 2 hydrogen sulfide + 2 5'-deoxyadenosine + 2 L-methionine + 2 reduced [2Fe-2S]-[ferredoxin]</text>
        <dbReference type="Rhea" id="RHEA:16585"/>
        <dbReference type="Rhea" id="RHEA-COMP:9928"/>
        <dbReference type="Rhea" id="RHEA-COMP:10000"/>
        <dbReference type="Rhea" id="RHEA-COMP:10001"/>
        <dbReference type="Rhea" id="RHEA-COMP:10475"/>
        <dbReference type="Rhea" id="RHEA-COMP:14568"/>
        <dbReference type="Rhea" id="RHEA-COMP:14569"/>
        <dbReference type="ChEBI" id="CHEBI:15378"/>
        <dbReference type="ChEBI" id="CHEBI:17319"/>
        <dbReference type="ChEBI" id="CHEBI:29034"/>
        <dbReference type="ChEBI" id="CHEBI:29919"/>
        <dbReference type="ChEBI" id="CHEBI:33722"/>
        <dbReference type="ChEBI" id="CHEBI:33737"/>
        <dbReference type="ChEBI" id="CHEBI:33738"/>
        <dbReference type="ChEBI" id="CHEBI:57844"/>
        <dbReference type="ChEBI" id="CHEBI:59789"/>
        <dbReference type="ChEBI" id="CHEBI:78809"/>
        <dbReference type="ChEBI" id="CHEBI:83100"/>
        <dbReference type="EC" id="2.8.1.8"/>
    </reaction>
</comment>
<evidence type="ECO:0000256" key="4">
    <source>
        <dbReference type="ARBA" id="ARBA00022691"/>
    </source>
</evidence>
<dbReference type="InterPro" id="IPR013785">
    <property type="entry name" value="Aldolase_TIM"/>
</dbReference>